<evidence type="ECO:0000313" key="2">
    <source>
        <dbReference type="Proteomes" id="UP001055879"/>
    </source>
</evidence>
<organism evidence="1 2">
    <name type="scientific">Arctium lappa</name>
    <name type="common">Greater burdock</name>
    <name type="synonym">Lappa major</name>
    <dbReference type="NCBI Taxonomy" id="4217"/>
    <lineage>
        <taxon>Eukaryota</taxon>
        <taxon>Viridiplantae</taxon>
        <taxon>Streptophyta</taxon>
        <taxon>Embryophyta</taxon>
        <taxon>Tracheophyta</taxon>
        <taxon>Spermatophyta</taxon>
        <taxon>Magnoliopsida</taxon>
        <taxon>eudicotyledons</taxon>
        <taxon>Gunneridae</taxon>
        <taxon>Pentapetalae</taxon>
        <taxon>asterids</taxon>
        <taxon>campanulids</taxon>
        <taxon>Asterales</taxon>
        <taxon>Asteraceae</taxon>
        <taxon>Carduoideae</taxon>
        <taxon>Cardueae</taxon>
        <taxon>Arctiinae</taxon>
        <taxon>Arctium</taxon>
    </lineage>
</organism>
<dbReference type="Proteomes" id="UP001055879">
    <property type="component" value="Linkage Group LG17"/>
</dbReference>
<reference evidence="2" key="1">
    <citation type="journal article" date="2022" name="Mol. Ecol. Resour.">
        <title>The genomes of chicory, endive, great burdock and yacon provide insights into Asteraceae palaeo-polyploidization history and plant inulin production.</title>
        <authorList>
            <person name="Fan W."/>
            <person name="Wang S."/>
            <person name="Wang H."/>
            <person name="Wang A."/>
            <person name="Jiang F."/>
            <person name="Liu H."/>
            <person name="Zhao H."/>
            <person name="Xu D."/>
            <person name="Zhang Y."/>
        </authorList>
    </citation>
    <scope>NUCLEOTIDE SEQUENCE [LARGE SCALE GENOMIC DNA]</scope>
    <source>
        <strain evidence="2">cv. Niubang</strain>
    </source>
</reference>
<gene>
    <name evidence="1" type="ORF">L6452_42645</name>
</gene>
<keyword evidence="2" id="KW-1185">Reference proteome</keyword>
<accession>A0ACB8XIT8</accession>
<protein>
    <submittedName>
        <fullName evidence="1">Uncharacterized protein</fullName>
    </submittedName>
</protein>
<evidence type="ECO:0000313" key="1">
    <source>
        <dbReference type="EMBL" id="KAI3667579.1"/>
    </source>
</evidence>
<reference evidence="1 2" key="2">
    <citation type="journal article" date="2022" name="Mol. Ecol. Resour.">
        <title>The genomes of chicory, endive, great burdock and yacon provide insights into Asteraceae paleo-polyploidization history and plant inulin production.</title>
        <authorList>
            <person name="Fan W."/>
            <person name="Wang S."/>
            <person name="Wang H."/>
            <person name="Wang A."/>
            <person name="Jiang F."/>
            <person name="Liu H."/>
            <person name="Zhao H."/>
            <person name="Xu D."/>
            <person name="Zhang Y."/>
        </authorList>
    </citation>
    <scope>NUCLEOTIDE SEQUENCE [LARGE SCALE GENOMIC DNA]</scope>
    <source>
        <strain evidence="2">cv. Niubang</strain>
    </source>
</reference>
<sequence>MSIFNNPLQEKHQLGLKTLRFVRYIEDGVYKYDQKWIVFVRVIEPRRSKVQISSNVEYATPYVDPLVMLMQKPYGRNKGEGASNPNLVTGEMGLHLPWFVIHMHVLREDLMTREMIKWKIGAIVIFPKSEHRRLSRRRCNHFLWLRQLLGTPTSTLSFNVMRLEIYSDSPKLSQRLCFICPFSSKDPRVTQAFLFQWLLLKSFSVHLSLCCLRNWLLLS</sequence>
<comment type="caution">
    <text evidence="1">The sequence shown here is derived from an EMBL/GenBank/DDBJ whole genome shotgun (WGS) entry which is preliminary data.</text>
</comment>
<proteinExistence type="predicted"/>
<dbReference type="EMBL" id="CM042063">
    <property type="protein sequence ID" value="KAI3667579.1"/>
    <property type="molecule type" value="Genomic_DNA"/>
</dbReference>
<name>A0ACB8XIT8_ARCLA</name>